<dbReference type="CDD" id="cd00880">
    <property type="entry name" value="Era_like"/>
    <property type="match status" value="1"/>
</dbReference>
<keyword evidence="1" id="KW-0547">Nucleotide-binding</keyword>
<dbReference type="InterPro" id="IPR040644">
    <property type="entry name" value="HydF_tetramer"/>
</dbReference>
<organism evidence="6 7">
    <name type="scientific">Candidatus Alectryocaccomicrobium excrementavium</name>
    <dbReference type="NCBI Taxonomy" id="2840668"/>
    <lineage>
        <taxon>Bacteria</taxon>
        <taxon>Bacillati</taxon>
        <taxon>Bacillota</taxon>
        <taxon>Clostridia</taxon>
        <taxon>Candidatus Alectryocaccomicrobium</taxon>
    </lineage>
</organism>
<evidence type="ECO:0000256" key="2">
    <source>
        <dbReference type="ARBA" id="ARBA00023134"/>
    </source>
</evidence>
<dbReference type="InterPro" id="IPR041606">
    <property type="entry name" value="HydF_dimer"/>
</dbReference>
<dbReference type="Pfam" id="PF18133">
    <property type="entry name" value="HydF_tetramer"/>
    <property type="match status" value="1"/>
</dbReference>
<gene>
    <name evidence="6" type="primary">hydF</name>
    <name evidence="6" type="ORF">IAA84_10785</name>
</gene>
<dbReference type="InterPro" id="IPR006073">
    <property type="entry name" value="GTP-bd"/>
</dbReference>
<dbReference type="NCBIfam" id="TIGR00231">
    <property type="entry name" value="small_GTP"/>
    <property type="match status" value="1"/>
</dbReference>
<dbReference type="Pfam" id="PF01926">
    <property type="entry name" value="MMR_HSR1"/>
    <property type="match status" value="1"/>
</dbReference>
<feature type="domain" description="Hydrogen maturase F dimerization" evidence="4">
    <location>
        <begin position="172"/>
        <end position="270"/>
    </location>
</feature>
<dbReference type="PANTHER" id="PTHR42714:SF6">
    <property type="entry name" value="TRANSLATION INITIATION FACTOR IF-2"/>
    <property type="match status" value="1"/>
</dbReference>
<evidence type="ECO:0000259" key="5">
    <source>
        <dbReference type="Pfam" id="PF18133"/>
    </source>
</evidence>
<comment type="caution">
    <text evidence="6">The sequence shown here is derived from an EMBL/GenBank/DDBJ whole genome shotgun (WGS) entry which is preliminary data.</text>
</comment>
<dbReference type="PRINTS" id="PR00326">
    <property type="entry name" value="GTP1OBG"/>
</dbReference>
<evidence type="ECO:0000259" key="3">
    <source>
        <dbReference type="Pfam" id="PF01926"/>
    </source>
</evidence>
<dbReference type="Gene3D" id="3.40.50.11420">
    <property type="match status" value="1"/>
</dbReference>
<reference evidence="6" key="1">
    <citation type="submission" date="2020-10" db="EMBL/GenBank/DDBJ databases">
        <authorList>
            <person name="Gilroy R."/>
        </authorList>
    </citation>
    <scope>NUCLEOTIDE SEQUENCE</scope>
    <source>
        <strain evidence="6">13766</strain>
    </source>
</reference>
<dbReference type="GO" id="GO:0030488">
    <property type="term" value="P:tRNA methylation"/>
    <property type="evidence" value="ECO:0007669"/>
    <property type="project" value="TreeGrafter"/>
</dbReference>
<dbReference type="PANTHER" id="PTHR42714">
    <property type="entry name" value="TRNA MODIFICATION GTPASE GTPBP3"/>
    <property type="match status" value="1"/>
</dbReference>
<evidence type="ECO:0000313" key="6">
    <source>
        <dbReference type="EMBL" id="HIS93492.1"/>
    </source>
</evidence>
<proteinExistence type="predicted"/>
<dbReference type="InterPro" id="IPR005225">
    <property type="entry name" value="Small_GTP-bd"/>
</dbReference>
<dbReference type="InterPro" id="IPR023873">
    <property type="entry name" value="FeFe-hyd_GTPase_HydF"/>
</dbReference>
<evidence type="ECO:0000256" key="1">
    <source>
        <dbReference type="ARBA" id="ARBA00022741"/>
    </source>
</evidence>
<accession>A0A9D1K774</accession>
<dbReference type="AlphaFoldDB" id="A0A9D1K774"/>
<name>A0A9D1K774_9FIRM</name>
<dbReference type="SUPFAM" id="SSF52540">
    <property type="entry name" value="P-loop containing nucleoside triphosphate hydrolases"/>
    <property type="match status" value="1"/>
</dbReference>
<dbReference type="Pfam" id="PF18128">
    <property type="entry name" value="HydF_dimer"/>
    <property type="match status" value="1"/>
</dbReference>
<dbReference type="NCBIfam" id="TIGR03918">
    <property type="entry name" value="GTP_HydF"/>
    <property type="match status" value="1"/>
</dbReference>
<feature type="domain" description="Hydrogen maturase F tetramerization" evidence="5">
    <location>
        <begin position="274"/>
        <end position="390"/>
    </location>
</feature>
<dbReference type="GO" id="GO:0002098">
    <property type="term" value="P:tRNA wobble uridine modification"/>
    <property type="evidence" value="ECO:0007669"/>
    <property type="project" value="TreeGrafter"/>
</dbReference>
<dbReference type="GO" id="GO:0005525">
    <property type="term" value="F:GTP binding"/>
    <property type="evidence" value="ECO:0007669"/>
    <property type="project" value="UniProtKB-KW"/>
</dbReference>
<dbReference type="GO" id="GO:0005737">
    <property type="term" value="C:cytoplasm"/>
    <property type="evidence" value="ECO:0007669"/>
    <property type="project" value="TreeGrafter"/>
</dbReference>
<feature type="domain" description="G" evidence="3">
    <location>
        <begin position="14"/>
        <end position="128"/>
    </location>
</feature>
<sequence length="403" mass="42814">MERNATPSGNRVHIGVFGLRNAGKSSVMNAITGQNASIVSEIKGATTDPVSKAMELLPAGPVVITDTPGLDDEGPLGEERMRRALRVLDRTDVAVLVVDAAAGLAPEDRAFQQKAAEKGIALLTVYNKCDLHSAPALAENELAVSARTGEGIAALKERLAALARRQEGERKLLADLLAPGDMVVLVTPIDASAPKGRIILPQVQAIRDILDAHAMCTIAQPEELPAALAGLAAPPRLVVTDSQAFGRVKQIVPEAVPLTSFSILFARFKGVLETAVRGAAALERLRDGDRVLIAEGCTHHRQCEDIGTVKLPGWIRAHTGKTLEFAFTSGGEFPEALSGYSLVVHCGGCMLNEREMRARQQRAAGAGVPYTNYGTIIAYMNGILRRSLSPFPQATDWLEGANG</sequence>
<dbReference type="Gene3D" id="3.40.50.11410">
    <property type="match status" value="1"/>
</dbReference>
<dbReference type="Gene3D" id="3.40.50.300">
    <property type="entry name" value="P-loop containing nucleotide triphosphate hydrolases"/>
    <property type="match status" value="1"/>
</dbReference>
<dbReference type="EMBL" id="DVJN01000207">
    <property type="protein sequence ID" value="HIS93492.1"/>
    <property type="molecule type" value="Genomic_DNA"/>
</dbReference>
<dbReference type="InterPro" id="IPR027417">
    <property type="entry name" value="P-loop_NTPase"/>
</dbReference>
<evidence type="ECO:0000259" key="4">
    <source>
        <dbReference type="Pfam" id="PF18128"/>
    </source>
</evidence>
<dbReference type="Proteomes" id="UP000824140">
    <property type="component" value="Unassembled WGS sequence"/>
</dbReference>
<reference evidence="6" key="2">
    <citation type="journal article" date="2021" name="PeerJ">
        <title>Extensive microbial diversity within the chicken gut microbiome revealed by metagenomics and culture.</title>
        <authorList>
            <person name="Gilroy R."/>
            <person name="Ravi A."/>
            <person name="Getino M."/>
            <person name="Pursley I."/>
            <person name="Horton D.L."/>
            <person name="Alikhan N.F."/>
            <person name="Baker D."/>
            <person name="Gharbi K."/>
            <person name="Hall N."/>
            <person name="Watson M."/>
            <person name="Adriaenssens E.M."/>
            <person name="Foster-Nyarko E."/>
            <person name="Jarju S."/>
            <person name="Secka A."/>
            <person name="Antonio M."/>
            <person name="Oren A."/>
            <person name="Chaudhuri R.R."/>
            <person name="La Ragione R."/>
            <person name="Hildebrand F."/>
            <person name="Pallen M.J."/>
        </authorList>
    </citation>
    <scope>NUCLEOTIDE SEQUENCE</scope>
    <source>
        <strain evidence="6">13766</strain>
    </source>
</reference>
<evidence type="ECO:0000313" key="7">
    <source>
        <dbReference type="Proteomes" id="UP000824140"/>
    </source>
</evidence>
<keyword evidence="2" id="KW-0342">GTP-binding</keyword>
<protein>
    <submittedName>
        <fullName evidence="6">[FeFe] hydrogenase H-cluster maturation GTPase HydF</fullName>
    </submittedName>
</protein>